<name>A0A9Q0S948_9DIPT</name>
<keyword evidence="11 12" id="KW-0407">Ion channel</keyword>
<gene>
    <name evidence="14" type="primary">ppk28_0</name>
    <name evidence="14" type="ORF">Bhyg_05368</name>
</gene>
<accession>A0A9Q0S948</accession>
<evidence type="ECO:0000256" key="11">
    <source>
        <dbReference type="ARBA" id="ARBA00023303"/>
    </source>
</evidence>
<keyword evidence="9 13" id="KW-0472">Membrane</keyword>
<comment type="similarity">
    <text evidence="2 12">Belongs to the amiloride-sensitive sodium channel (TC 1.A.6) family.</text>
</comment>
<evidence type="ECO:0000256" key="5">
    <source>
        <dbReference type="ARBA" id="ARBA00022692"/>
    </source>
</evidence>
<dbReference type="OrthoDB" id="6021021at2759"/>
<evidence type="ECO:0000256" key="9">
    <source>
        <dbReference type="ARBA" id="ARBA00023136"/>
    </source>
</evidence>
<dbReference type="FunFam" id="1.10.287.770:FF:000008">
    <property type="entry name" value="pickpocket protein 28"/>
    <property type="match status" value="1"/>
</dbReference>
<evidence type="ECO:0000256" key="2">
    <source>
        <dbReference type="ARBA" id="ARBA00007193"/>
    </source>
</evidence>
<evidence type="ECO:0000256" key="10">
    <source>
        <dbReference type="ARBA" id="ARBA00023201"/>
    </source>
</evidence>
<dbReference type="AlphaFoldDB" id="A0A9Q0S948"/>
<evidence type="ECO:0000256" key="1">
    <source>
        <dbReference type="ARBA" id="ARBA00004141"/>
    </source>
</evidence>
<dbReference type="Gene3D" id="2.60.470.10">
    <property type="entry name" value="Acid-sensing ion channels like domains"/>
    <property type="match status" value="1"/>
</dbReference>
<feature type="transmembrane region" description="Helical" evidence="13">
    <location>
        <begin position="76"/>
        <end position="97"/>
    </location>
</feature>
<proteinExistence type="inferred from homology"/>
<dbReference type="Proteomes" id="UP001151699">
    <property type="component" value="Chromosome A"/>
</dbReference>
<organism evidence="14 15">
    <name type="scientific">Pseudolycoriella hygida</name>
    <dbReference type="NCBI Taxonomy" id="35572"/>
    <lineage>
        <taxon>Eukaryota</taxon>
        <taxon>Metazoa</taxon>
        <taxon>Ecdysozoa</taxon>
        <taxon>Arthropoda</taxon>
        <taxon>Hexapoda</taxon>
        <taxon>Insecta</taxon>
        <taxon>Pterygota</taxon>
        <taxon>Neoptera</taxon>
        <taxon>Endopterygota</taxon>
        <taxon>Diptera</taxon>
        <taxon>Nematocera</taxon>
        <taxon>Sciaroidea</taxon>
        <taxon>Sciaridae</taxon>
        <taxon>Pseudolycoriella</taxon>
    </lineage>
</organism>
<dbReference type="PANTHER" id="PTHR11690:SF288">
    <property type="entry name" value="AMILORIDE-SENSITIVE NA+ CHANNEL-RELATED"/>
    <property type="match status" value="1"/>
</dbReference>
<dbReference type="PRINTS" id="PR01078">
    <property type="entry name" value="AMINACHANNEL"/>
</dbReference>
<keyword evidence="5 12" id="KW-0812">Transmembrane</keyword>
<dbReference type="GO" id="GO:0005886">
    <property type="term" value="C:plasma membrane"/>
    <property type="evidence" value="ECO:0007669"/>
    <property type="project" value="TreeGrafter"/>
</dbReference>
<evidence type="ECO:0000256" key="8">
    <source>
        <dbReference type="ARBA" id="ARBA00023065"/>
    </source>
</evidence>
<evidence type="ECO:0000313" key="14">
    <source>
        <dbReference type="EMBL" id="KAJ6650124.1"/>
    </source>
</evidence>
<evidence type="ECO:0000256" key="7">
    <source>
        <dbReference type="ARBA" id="ARBA00023053"/>
    </source>
</evidence>
<protein>
    <submittedName>
        <fullName evidence="14">Pickpocket protein 28</fullName>
    </submittedName>
</protein>
<keyword evidence="6 13" id="KW-1133">Transmembrane helix</keyword>
<keyword evidence="3 12" id="KW-0813">Transport</keyword>
<comment type="caution">
    <text evidence="14">The sequence shown here is derived from an EMBL/GenBank/DDBJ whole genome shotgun (WGS) entry which is preliminary data.</text>
</comment>
<dbReference type="Pfam" id="PF00858">
    <property type="entry name" value="ASC"/>
    <property type="match status" value="1"/>
</dbReference>
<keyword evidence="7" id="KW-0915">Sodium</keyword>
<evidence type="ECO:0000256" key="12">
    <source>
        <dbReference type="RuleBase" id="RU000679"/>
    </source>
</evidence>
<evidence type="ECO:0000256" key="6">
    <source>
        <dbReference type="ARBA" id="ARBA00022989"/>
    </source>
</evidence>
<feature type="transmembrane region" description="Helical" evidence="13">
    <location>
        <begin position="513"/>
        <end position="539"/>
    </location>
</feature>
<evidence type="ECO:0000313" key="15">
    <source>
        <dbReference type="Proteomes" id="UP001151699"/>
    </source>
</evidence>
<sequence>MLKFYRGRKEVANIPSIFSVEVDNDADVHISMPSTMKHENKLVKVARGVFEEYCSCSTIHGTKYLGESQRHWFEKAWWILAYVFSLIGCGMLIRQIYNKWDQSPVIVTFAGKTTPVFEIPFPAVTICPETKAIKTVVDFTKTYHKFLVQHEPPYNVSSQELRLKYMGALSQICEPHLTDTFTMADNVSEESIIDIIKQIAPTFNDTMHLCKFRNSMKYCSDYFKEIMTDEGLCFSFNMLNARELYREGISKDFLENDCNVPSNWDLQSGYKEFIEPRTYPYRVLAAGARSGLFVLLRSYERNLDYICKGPVQGFKILLHHPAEIPQLSKEYFRVPLLQEVLVSVRPNMITTSVGLLDYTPNRRQCFFASERYLRFFKVYTQRNCELECLANYTLKACGCVRFSMPRVDETAICGHRQMTCYNKAEHDLLHEQYLNGITKNISSTHECECLPACTSIKYDAEISQASFDWSLLLNAFKSSTEYPGMCPARLAIFFKENQFITTERSELYGPTDFLANCGGLLGLFMGVSLLSFVEILYHITLRLCCNLRKNASSKDTS</sequence>
<comment type="subcellular location">
    <subcellularLocation>
        <location evidence="1">Membrane</location>
        <topology evidence="1">Multi-pass membrane protein</topology>
    </subcellularLocation>
</comment>
<dbReference type="Gene3D" id="1.10.287.770">
    <property type="entry name" value="YojJ-like"/>
    <property type="match status" value="1"/>
</dbReference>
<evidence type="ECO:0000256" key="4">
    <source>
        <dbReference type="ARBA" id="ARBA00022461"/>
    </source>
</evidence>
<dbReference type="GO" id="GO:0015280">
    <property type="term" value="F:ligand-gated sodium channel activity"/>
    <property type="evidence" value="ECO:0007669"/>
    <property type="project" value="TreeGrafter"/>
</dbReference>
<evidence type="ECO:0000256" key="3">
    <source>
        <dbReference type="ARBA" id="ARBA00022448"/>
    </source>
</evidence>
<evidence type="ECO:0000256" key="13">
    <source>
        <dbReference type="SAM" id="Phobius"/>
    </source>
</evidence>
<keyword evidence="15" id="KW-1185">Reference proteome</keyword>
<keyword evidence="10 12" id="KW-0739">Sodium transport</keyword>
<keyword evidence="4 12" id="KW-0894">Sodium channel</keyword>
<dbReference type="PANTHER" id="PTHR11690">
    <property type="entry name" value="AMILORIDE-SENSITIVE SODIUM CHANNEL-RELATED"/>
    <property type="match status" value="1"/>
</dbReference>
<dbReference type="EMBL" id="WJQU01000001">
    <property type="protein sequence ID" value="KAJ6650124.1"/>
    <property type="molecule type" value="Genomic_DNA"/>
</dbReference>
<dbReference type="InterPro" id="IPR001873">
    <property type="entry name" value="ENaC"/>
</dbReference>
<reference evidence="14" key="1">
    <citation type="submission" date="2022-07" db="EMBL/GenBank/DDBJ databases">
        <authorList>
            <person name="Trinca V."/>
            <person name="Uliana J.V.C."/>
            <person name="Torres T.T."/>
            <person name="Ward R.J."/>
            <person name="Monesi N."/>
        </authorList>
    </citation>
    <scope>NUCLEOTIDE SEQUENCE</scope>
    <source>
        <strain evidence="14">HSMRA1968</strain>
        <tissue evidence="14">Whole embryos</tissue>
    </source>
</reference>
<keyword evidence="8 12" id="KW-0406">Ion transport</keyword>